<name>A0ABU1XVU7_9GAMM</name>
<keyword evidence="1" id="KW-0732">Signal</keyword>
<dbReference type="Proteomes" id="UP001256588">
    <property type="component" value="Unassembled WGS sequence"/>
</dbReference>
<reference evidence="2 3" key="1">
    <citation type="submission" date="2023-07" db="EMBL/GenBank/DDBJ databases">
        <title>Sorghum-associated microbial communities from plants grown in Nebraska, USA.</title>
        <authorList>
            <person name="Schachtman D."/>
        </authorList>
    </citation>
    <scope>NUCLEOTIDE SEQUENCE [LARGE SCALE GENOMIC DNA]</scope>
    <source>
        <strain evidence="2 3">4099</strain>
    </source>
</reference>
<accession>A0ABU1XVU7</accession>
<feature type="chain" id="PRO_5045135069" description="Peptidase C13" evidence="1">
    <location>
        <begin position="31"/>
        <end position="297"/>
    </location>
</feature>
<dbReference type="RefSeq" id="WP_310234384.1">
    <property type="nucleotide sequence ID" value="NZ_JAVDWO010000005.1"/>
</dbReference>
<gene>
    <name evidence="2" type="ORF">J2W68_001605</name>
</gene>
<dbReference type="InterPro" id="IPR001096">
    <property type="entry name" value="Peptidase_C13"/>
</dbReference>
<protein>
    <recommendedName>
        <fullName evidence="4">Peptidase C13</fullName>
    </recommendedName>
</protein>
<evidence type="ECO:0008006" key="4">
    <source>
        <dbReference type="Google" id="ProtNLM"/>
    </source>
</evidence>
<sequence>MRPASGRRVISRWMQAAALLCLLVCAPLQAAESLATRDHALIEAAVDAMPNGTGDAPALYVVGVAGDAGEDVFRNEARFLTDRVAPRLGAGARALALVNTTDSLKGAGTPLATPANLRHALSAVGAHMDRERDVLLLYLTMHGSPDHALGLALPDGSEDTITPDALRAALDDSGIVHRVIVISACYSGGFVPALKTPDTLVLTAARPDRPSFGCGSESTITFFGHAWLLDGLNADRDFASAYRLAARAIKQRERKLGYARSGPQIAEGARIGQTLARWQATLPSSHAPAVYPYPITP</sequence>
<dbReference type="EMBL" id="JAVDWO010000005">
    <property type="protein sequence ID" value="MDR7192889.1"/>
    <property type="molecule type" value="Genomic_DNA"/>
</dbReference>
<evidence type="ECO:0000313" key="2">
    <source>
        <dbReference type="EMBL" id="MDR7192889.1"/>
    </source>
</evidence>
<organism evidence="2 3">
    <name type="scientific">Luteimonas terrae</name>
    <dbReference type="NCBI Taxonomy" id="1530191"/>
    <lineage>
        <taxon>Bacteria</taxon>
        <taxon>Pseudomonadati</taxon>
        <taxon>Pseudomonadota</taxon>
        <taxon>Gammaproteobacteria</taxon>
        <taxon>Lysobacterales</taxon>
        <taxon>Lysobacteraceae</taxon>
        <taxon>Luteimonas</taxon>
    </lineage>
</organism>
<comment type="caution">
    <text evidence="2">The sequence shown here is derived from an EMBL/GenBank/DDBJ whole genome shotgun (WGS) entry which is preliminary data.</text>
</comment>
<keyword evidence="3" id="KW-1185">Reference proteome</keyword>
<evidence type="ECO:0000313" key="3">
    <source>
        <dbReference type="Proteomes" id="UP001256588"/>
    </source>
</evidence>
<feature type="signal peptide" evidence="1">
    <location>
        <begin position="1"/>
        <end position="30"/>
    </location>
</feature>
<dbReference type="Pfam" id="PF01650">
    <property type="entry name" value="Peptidase_C13"/>
    <property type="match status" value="1"/>
</dbReference>
<evidence type="ECO:0000256" key="1">
    <source>
        <dbReference type="SAM" id="SignalP"/>
    </source>
</evidence>
<proteinExistence type="predicted"/>
<dbReference type="Gene3D" id="3.40.50.1460">
    <property type="match status" value="1"/>
</dbReference>